<dbReference type="InterPro" id="IPR001509">
    <property type="entry name" value="Epimerase_deHydtase"/>
</dbReference>
<dbReference type="Pfam" id="PF08338">
    <property type="entry name" value="DUF1731"/>
    <property type="match status" value="1"/>
</dbReference>
<dbReference type="EMBL" id="JBBIAA010000005">
    <property type="protein sequence ID" value="MEJ5945160.1"/>
    <property type="molecule type" value="Genomic_DNA"/>
</dbReference>
<proteinExistence type="inferred from homology"/>
<evidence type="ECO:0000259" key="2">
    <source>
        <dbReference type="Pfam" id="PF01370"/>
    </source>
</evidence>
<dbReference type="PANTHER" id="PTHR11092">
    <property type="entry name" value="SUGAR NUCLEOTIDE EPIMERASE RELATED"/>
    <property type="match status" value="1"/>
</dbReference>
<comment type="caution">
    <text evidence="4">The sequence shown here is derived from an EMBL/GenBank/DDBJ whole genome shotgun (WGS) entry which is preliminary data.</text>
</comment>
<gene>
    <name evidence="4" type="ORF">WDZ17_07590</name>
</gene>
<evidence type="ECO:0000313" key="5">
    <source>
        <dbReference type="Proteomes" id="UP001387100"/>
    </source>
</evidence>
<dbReference type="RefSeq" id="WP_339574542.1">
    <property type="nucleotide sequence ID" value="NZ_JBBIAA010000005.1"/>
</dbReference>
<accession>A0ABU8RJ90</accession>
<dbReference type="InterPro" id="IPR036291">
    <property type="entry name" value="NAD(P)-bd_dom_sf"/>
</dbReference>
<feature type="domain" description="NAD-dependent epimerase/dehydratase" evidence="2">
    <location>
        <begin position="3"/>
        <end position="215"/>
    </location>
</feature>
<name>A0ABU8RJ90_9ACTN</name>
<dbReference type="PANTHER" id="PTHR11092:SF0">
    <property type="entry name" value="EPIMERASE FAMILY PROTEIN SDR39U1"/>
    <property type="match status" value="1"/>
</dbReference>
<feature type="domain" description="DUF1731" evidence="3">
    <location>
        <begin position="247"/>
        <end position="293"/>
    </location>
</feature>
<dbReference type="NCBIfam" id="TIGR01777">
    <property type="entry name" value="yfcH"/>
    <property type="match status" value="1"/>
</dbReference>
<dbReference type="InterPro" id="IPR010099">
    <property type="entry name" value="SDR39U1"/>
</dbReference>
<dbReference type="InterPro" id="IPR013549">
    <property type="entry name" value="DUF1731"/>
</dbReference>
<dbReference type="Proteomes" id="UP001387100">
    <property type="component" value="Unassembled WGS sequence"/>
</dbReference>
<protein>
    <submittedName>
        <fullName evidence="4">TIGR01777 family oxidoreductase</fullName>
    </submittedName>
</protein>
<dbReference type="SUPFAM" id="SSF51735">
    <property type="entry name" value="NAD(P)-binding Rossmann-fold domains"/>
    <property type="match status" value="1"/>
</dbReference>
<dbReference type="Gene3D" id="3.40.50.720">
    <property type="entry name" value="NAD(P)-binding Rossmann-like Domain"/>
    <property type="match status" value="1"/>
</dbReference>
<evidence type="ECO:0000259" key="3">
    <source>
        <dbReference type="Pfam" id="PF08338"/>
    </source>
</evidence>
<keyword evidence="5" id="KW-1185">Reference proteome</keyword>
<organism evidence="4 5">
    <name type="scientific">Pseudokineococcus basanitobsidens</name>
    <dbReference type="NCBI Taxonomy" id="1926649"/>
    <lineage>
        <taxon>Bacteria</taxon>
        <taxon>Bacillati</taxon>
        <taxon>Actinomycetota</taxon>
        <taxon>Actinomycetes</taxon>
        <taxon>Kineosporiales</taxon>
        <taxon>Kineosporiaceae</taxon>
        <taxon>Pseudokineococcus</taxon>
    </lineage>
</organism>
<dbReference type="Pfam" id="PF01370">
    <property type="entry name" value="Epimerase"/>
    <property type="match status" value="1"/>
</dbReference>
<reference evidence="4 5" key="1">
    <citation type="journal article" date="2017" name="Int. J. Syst. Evol. Microbiol.">
        <title>Pseudokineococcus basanitobsidens sp. nov., isolated from volcanic rock.</title>
        <authorList>
            <person name="Lee D.W."/>
            <person name="Park M.Y."/>
            <person name="Kim J.J."/>
            <person name="Kim B.S."/>
        </authorList>
    </citation>
    <scope>NUCLEOTIDE SEQUENCE [LARGE SCALE GENOMIC DNA]</scope>
    <source>
        <strain evidence="4 5">DSM 103726</strain>
    </source>
</reference>
<sequence length="298" mass="31411">MKVVVCGASGLIGTALRERLVGLGHEVVQLVRREPTEPGQVRWDPARGELDVAALTGVEAAVNLSGAGVGDKRWSPGYQREVLASRTEPTRTLAEALARLDPRPSVLVQGSAIGVYGHRGEEVLTERSSPGSTFLADVVVDWEAAARPAQDAGIRTAFARTGLVMAPGAGAFGKLLPLLRLGLGGPLGDGRQWWSWITLEDEVSALVHLLTADVEGPVDLTGPAPARNAELTRELGRAFGRPTVLPVPAPALRVVVGGFAEEVLASQRVLPEVLLGSGFRFRHADATAAARWLADEVG</sequence>
<evidence type="ECO:0000256" key="1">
    <source>
        <dbReference type="ARBA" id="ARBA00009353"/>
    </source>
</evidence>
<comment type="similarity">
    <text evidence="1">Belongs to the NAD(P)-dependent epimerase/dehydratase family. SDR39U1 subfamily.</text>
</comment>
<evidence type="ECO:0000313" key="4">
    <source>
        <dbReference type="EMBL" id="MEJ5945160.1"/>
    </source>
</evidence>